<sequence>MKIGCCANLQADPDGPGMAAIEIIAEAGFDYIELPLAKLMTFAEAEFHQLQERIRAAGIRCEACCNFFPPDLKLTGDGVQADRIVAYYEAALERVHQLGAEIVVFGSAGARNVPEGFGKERAWNQLVELLRDMDPVARQYGITIVIEPLNRKESNIVNSVAEGLQLANAVQRDNIQLLVDYYHLSLENEDPADIVTAGAAIRHAHLAEPEGRAFPKAQSRAAYAAFIEALRQIRYSGRLSIEASTDDLRRDAKAGLAFLKELTLPLTEH</sequence>
<dbReference type="Pfam" id="PF01261">
    <property type="entry name" value="AP_endonuc_2"/>
    <property type="match status" value="1"/>
</dbReference>
<dbReference type="Gene3D" id="3.20.20.150">
    <property type="entry name" value="Divalent-metal-dependent TIM barrel enzymes"/>
    <property type="match status" value="1"/>
</dbReference>
<evidence type="ECO:0000313" key="2">
    <source>
        <dbReference type="EMBL" id="TCL58817.1"/>
    </source>
</evidence>
<dbReference type="PANTHER" id="PTHR12110">
    <property type="entry name" value="HYDROXYPYRUVATE ISOMERASE"/>
    <property type="match status" value="1"/>
</dbReference>
<gene>
    <name evidence="2" type="ORF">EDC14_104031</name>
</gene>
<organism evidence="2 3">
    <name type="scientific">Hydrogenispora ethanolica</name>
    <dbReference type="NCBI Taxonomy" id="1082276"/>
    <lineage>
        <taxon>Bacteria</taxon>
        <taxon>Bacillati</taxon>
        <taxon>Bacillota</taxon>
        <taxon>Hydrogenispora</taxon>
    </lineage>
</organism>
<dbReference type="InterPro" id="IPR036237">
    <property type="entry name" value="Xyl_isomerase-like_sf"/>
</dbReference>
<evidence type="ECO:0000313" key="3">
    <source>
        <dbReference type="Proteomes" id="UP000295008"/>
    </source>
</evidence>
<dbReference type="SUPFAM" id="SSF51658">
    <property type="entry name" value="Xylose isomerase-like"/>
    <property type="match status" value="1"/>
</dbReference>
<comment type="caution">
    <text evidence="2">The sequence shown here is derived from an EMBL/GenBank/DDBJ whole genome shotgun (WGS) entry which is preliminary data.</text>
</comment>
<keyword evidence="3" id="KW-1185">Reference proteome</keyword>
<dbReference type="PANTHER" id="PTHR12110:SF21">
    <property type="entry name" value="XYLOSE ISOMERASE-LIKE TIM BARREL DOMAIN-CONTAINING PROTEIN"/>
    <property type="match status" value="1"/>
</dbReference>
<proteinExistence type="predicted"/>
<keyword evidence="2" id="KW-0413">Isomerase</keyword>
<dbReference type="AlphaFoldDB" id="A0A4V2QC41"/>
<dbReference type="GO" id="GO:0016853">
    <property type="term" value="F:isomerase activity"/>
    <property type="evidence" value="ECO:0007669"/>
    <property type="project" value="UniProtKB-KW"/>
</dbReference>
<protein>
    <submittedName>
        <fullName evidence="2">Sugar phosphate isomerase/epimerase</fullName>
    </submittedName>
</protein>
<feature type="domain" description="Xylose isomerase-like TIM barrel" evidence="1">
    <location>
        <begin position="22"/>
        <end position="262"/>
    </location>
</feature>
<evidence type="ECO:0000259" key="1">
    <source>
        <dbReference type="Pfam" id="PF01261"/>
    </source>
</evidence>
<reference evidence="2 3" key="1">
    <citation type="submission" date="2019-03" db="EMBL/GenBank/DDBJ databases">
        <title>Genomic Encyclopedia of Type Strains, Phase IV (KMG-IV): sequencing the most valuable type-strain genomes for metagenomic binning, comparative biology and taxonomic classification.</title>
        <authorList>
            <person name="Goeker M."/>
        </authorList>
    </citation>
    <scope>NUCLEOTIDE SEQUENCE [LARGE SCALE GENOMIC DNA]</scope>
    <source>
        <strain evidence="2 3">LX-B</strain>
    </source>
</reference>
<name>A0A4V2QC41_HYDET</name>
<accession>A0A4V2QC41</accession>
<dbReference type="InterPro" id="IPR013022">
    <property type="entry name" value="Xyl_isomerase-like_TIM-brl"/>
</dbReference>
<dbReference type="OrthoDB" id="9814946at2"/>
<dbReference type="RefSeq" id="WP_132016691.1">
    <property type="nucleotide sequence ID" value="NZ_SLUN01000040.1"/>
</dbReference>
<dbReference type="InterPro" id="IPR050312">
    <property type="entry name" value="IolE/XylAMocC-like"/>
</dbReference>
<dbReference type="Proteomes" id="UP000295008">
    <property type="component" value="Unassembled WGS sequence"/>
</dbReference>
<dbReference type="EMBL" id="SLUN01000040">
    <property type="protein sequence ID" value="TCL58817.1"/>
    <property type="molecule type" value="Genomic_DNA"/>
</dbReference>